<sequence length="253" mass="27512">MNLVGSIALLAAFCVSAEASDYQTVVRHGDWIVTGDEIVSNQHIVLDGSLVLKEGGQLTLSNCHVELVGQKSREHIVDWQGGKLITRKTIIGGTDRAGTAIHTVFHLYDGLWDAEDTVVEFSYGISSSDKSPGILKGKRFRAGRRPDALIASGLADITLEDSVFPVALGIYTHQGGRATLNLPSNQPLDVVFDGNSLTPGVKWKLELIRTVVPRWFVFLRNIGPTNLSCEIVLEQVEDVIGSSAQFLYNGIKN</sequence>
<dbReference type="AlphaFoldDB" id="A0A286RJL1"/>
<dbReference type="EMBL" id="CP018477">
    <property type="protein sequence ID" value="ASV76151.1"/>
    <property type="molecule type" value="Genomic_DNA"/>
</dbReference>
<accession>A0A286RJL1</accession>
<evidence type="ECO:0000313" key="2">
    <source>
        <dbReference type="Proteomes" id="UP000215086"/>
    </source>
</evidence>
<dbReference type="RefSeq" id="WP_095416006.1">
    <property type="nucleotide sequence ID" value="NZ_CP018477.1"/>
</dbReference>
<dbReference type="KEGG" id="ttf:THTE_3550"/>
<protein>
    <submittedName>
        <fullName evidence="1">Uncharacterized protein</fullName>
    </submittedName>
</protein>
<dbReference type="Proteomes" id="UP000215086">
    <property type="component" value="Chromosome"/>
</dbReference>
<dbReference type="OrthoDB" id="6381175at2"/>
<gene>
    <name evidence="1" type="ORF">THTE_3550</name>
</gene>
<name>A0A286RJL1_9BACT</name>
<keyword evidence="2" id="KW-1185">Reference proteome</keyword>
<organism evidence="1 2">
    <name type="scientific">Thermogutta terrifontis</name>
    <dbReference type="NCBI Taxonomy" id="1331910"/>
    <lineage>
        <taxon>Bacteria</taxon>
        <taxon>Pseudomonadati</taxon>
        <taxon>Planctomycetota</taxon>
        <taxon>Planctomycetia</taxon>
        <taxon>Pirellulales</taxon>
        <taxon>Thermoguttaceae</taxon>
        <taxon>Thermogutta</taxon>
    </lineage>
</organism>
<proteinExistence type="predicted"/>
<reference evidence="1 2" key="1">
    <citation type="journal article" name="Front. Microbiol.">
        <title>Sugar Metabolism of the First Thermophilic Planctomycete Thermogutta terrifontis: Comparative Genomic and Transcriptomic Approaches.</title>
        <authorList>
            <person name="Elcheninov A.G."/>
            <person name="Menzel P."/>
            <person name="Gudbergsdottir S.R."/>
            <person name="Slesarev A.I."/>
            <person name="Kadnikov V.V."/>
            <person name="Krogh A."/>
            <person name="Bonch-Osmolovskaya E.A."/>
            <person name="Peng X."/>
            <person name="Kublanov I.V."/>
        </authorList>
    </citation>
    <scope>NUCLEOTIDE SEQUENCE [LARGE SCALE GENOMIC DNA]</scope>
    <source>
        <strain evidence="1 2">R1</strain>
    </source>
</reference>
<evidence type="ECO:0000313" key="1">
    <source>
        <dbReference type="EMBL" id="ASV76151.1"/>
    </source>
</evidence>